<dbReference type="Proteomes" id="UP000784294">
    <property type="component" value="Unassembled WGS sequence"/>
</dbReference>
<evidence type="ECO:0000256" key="1">
    <source>
        <dbReference type="SAM" id="MobiDB-lite"/>
    </source>
</evidence>
<reference evidence="2" key="1">
    <citation type="submission" date="2018-11" db="EMBL/GenBank/DDBJ databases">
        <authorList>
            <consortium name="Pathogen Informatics"/>
        </authorList>
    </citation>
    <scope>NUCLEOTIDE SEQUENCE</scope>
</reference>
<dbReference type="AlphaFoldDB" id="A0A3S5C4E1"/>
<evidence type="ECO:0000313" key="3">
    <source>
        <dbReference type="Proteomes" id="UP000784294"/>
    </source>
</evidence>
<proteinExistence type="predicted"/>
<name>A0A3S5C4E1_9PLAT</name>
<keyword evidence="3" id="KW-1185">Reference proteome</keyword>
<feature type="region of interest" description="Disordered" evidence="1">
    <location>
        <begin position="59"/>
        <end position="99"/>
    </location>
</feature>
<accession>A0A3S5C4E1</accession>
<protein>
    <submittedName>
        <fullName evidence="2">Uncharacterized protein</fullName>
    </submittedName>
</protein>
<sequence length="188" mass="21198">MAKHTHKHTHTWPALLKNSLQLWALNGPGIDDPIGRRSRPHSPTLLRHLMEGRVSTIASRFQGTRGSTRRHSPSTPVLLPPSGRFDSAPRRSLPTRDLDPRHPFRVVLGKRYKSRGFLLHLLSPPIRPFGTMKPRLETTLHSLGHLQTGSNRDDVTCDVVTLSFTPLRHGRSISKPPFCLIHPHTQSE</sequence>
<comment type="caution">
    <text evidence="2">The sequence shown here is derived from an EMBL/GenBank/DDBJ whole genome shotgun (WGS) entry which is preliminary data.</text>
</comment>
<gene>
    <name evidence="2" type="ORF">PXEA_LOCUS28046</name>
</gene>
<evidence type="ECO:0000313" key="2">
    <source>
        <dbReference type="EMBL" id="VEL34606.1"/>
    </source>
</evidence>
<dbReference type="EMBL" id="CAAALY010248011">
    <property type="protein sequence ID" value="VEL34606.1"/>
    <property type="molecule type" value="Genomic_DNA"/>
</dbReference>
<organism evidence="2 3">
    <name type="scientific">Protopolystoma xenopodis</name>
    <dbReference type="NCBI Taxonomy" id="117903"/>
    <lineage>
        <taxon>Eukaryota</taxon>
        <taxon>Metazoa</taxon>
        <taxon>Spiralia</taxon>
        <taxon>Lophotrochozoa</taxon>
        <taxon>Platyhelminthes</taxon>
        <taxon>Monogenea</taxon>
        <taxon>Polyopisthocotylea</taxon>
        <taxon>Polystomatidea</taxon>
        <taxon>Polystomatidae</taxon>
        <taxon>Protopolystoma</taxon>
    </lineage>
</organism>